<dbReference type="InterPro" id="IPR011059">
    <property type="entry name" value="Metal-dep_hydrolase_composite"/>
</dbReference>
<keyword evidence="1" id="KW-0812">Transmembrane</keyword>
<reference evidence="3" key="2">
    <citation type="journal article" date="2020" name="Nat. Commun.">
        <title>Large-scale genome sequencing of mycorrhizal fungi provides insights into the early evolution of symbiotic traits.</title>
        <authorList>
            <person name="Miyauchi S."/>
            <person name="Kiss E."/>
            <person name="Kuo A."/>
            <person name="Drula E."/>
            <person name="Kohler A."/>
            <person name="Sanchez-Garcia M."/>
            <person name="Morin E."/>
            <person name="Andreopoulos B."/>
            <person name="Barry K.W."/>
            <person name="Bonito G."/>
            <person name="Buee M."/>
            <person name="Carver A."/>
            <person name="Chen C."/>
            <person name="Cichocki N."/>
            <person name="Clum A."/>
            <person name="Culley D."/>
            <person name="Crous P.W."/>
            <person name="Fauchery L."/>
            <person name="Girlanda M."/>
            <person name="Hayes R.D."/>
            <person name="Keri Z."/>
            <person name="LaButti K."/>
            <person name="Lipzen A."/>
            <person name="Lombard V."/>
            <person name="Magnuson J."/>
            <person name="Maillard F."/>
            <person name="Murat C."/>
            <person name="Nolan M."/>
            <person name="Ohm R.A."/>
            <person name="Pangilinan J."/>
            <person name="Pereira M.F."/>
            <person name="Perotto S."/>
            <person name="Peter M."/>
            <person name="Pfister S."/>
            <person name="Riley R."/>
            <person name="Sitrit Y."/>
            <person name="Stielow J.B."/>
            <person name="Szollosi G."/>
            <person name="Zifcakova L."/>
            <person name="Stursova M."/>
            <person name="Spatafora J.W."/>
            <person name="Tedersoo L."/>
            <person name="Vaario L.M."/>
            <person name="Yamada A."/>
            <person name="Yan M."/>
            <person name="Wang P."/>
            <person name="Xu J."/>
            <person name="Bruns T."/>
            <person name="Baldrian P."/>
            <person name="Vilgalys R."/>
            <person name="Dunand C."/>
            <person name="Henrissat B."/>
            <person name="Grigoriev I.V."/>
            <person name="Hibbett D."/>
            <person name="Nagy L.G."/>
            <person name="Martin F.M."/>
        </authorList>
    </citation>
    <scope>NUCLEOTIDE SEQUENCE</scope>
    <source>
        <strain evidence="3">Prilba</strain>
    </source>
</reference>
<dbReference type="InterPro" id="IPR033932">
    <property type="entry name" value="YtcJ-like"/>
</dbReference>
<dbReference type="CDD" id="cd01300">
    <property type="entry name" value="YtcJ_like"/>
    <property type="match status" value="1"/>
</dbReference>
<dbReference type="Proteomes" id="UP000759537">
    <property type="component" value="Unassembled WGS sequence"/>
</dbReference>
<feature type="domain" description="Amidohydrolase 3" evidence="2">
    <location>
        <begin position="140"/>
        <end position="629"/>
    </location>
</feature>
<keyword evidence="4" id="KW-1185">Reference proteome</keyword>
<reference evidence="3" key="1">
    <citation type="submission" date="2019-10" db="EMBL/GenBank/DDBJ databases">
        <authorList>
            <consortium name="DOE Joint Genome Institute"/>
            <person name="Kuo A."/>
            <person name="Miyauchi S."/>
            <person name="Kiss E."/>
            <person name="Drula E."/>
            <person name="Kohler A."/>
            <person name="Sanchez-Garcia M."/>
            <person name="Andreopoulos B."/>
            <person name="Barry K.W."/>
            <person name="Bonito G."/>
            <person name="Buee M."/>
            <person name="Carver A."/>
            <person name="Chen C."/>
            <person name="Cichocki N."/>
            <person name="Clum A."/>
            <person name="Culley D."/>
            <person name="Crous P.W."/>
            <person name="Fauchery L."/>
            <person name="Girlanda M."/>
            <person name="Hayes R."/>
            <person name="Keri Z."/>
            <person name="LaButti K."/>
            <person name="Lipzen A."/>
            <person name="Lombard V."/>
            <person name="Magnuson J."/>
            <person name="Maillard F."/>
            <person name="Morin E."/>
            <person name="Murat C."/>
            <person name="Nolan M."/>
            <person name="Ohm R."/>
            <person name="Pangilinan J."/>
            <person name="Pereira M."/>
            <person name="Perotto S."/>
            <person name="Peter M."/>
            <person name="Riley R."/>
            <person name="Sitrit Y."/>
            <person name="Stielow B."/>
            <person name="Szollosi G."/>
            <person name="Zifcakova L."/>
            <person name="Stursova M."/>
            <person name="Spatafora J.W."/>
            <person name="Tedersoo L."/>
            <person name="Vaario L.-M."/>
            <person name="Yamada A."/>
            <person name="Yan M."/>
            <person name="Wang P."/>
            <person name="Xu J."/>
            <person name="Bruns T."/>
            <person name="Baldrian P."/>
            <person name="Vilgalys R."/>
            <person name="Henrissat B."/>
            <person name="Grigoriev I.V."/>
            <person name="Hibbett D."/>
            <person name="Nagy L.G."/>
            <person name="Martin F.M."/>
        </authorList>
    </citation>
    <scope>NUCLEOTIDE SEQUENCE</scope>
    <source>
        <strain evidence="3">Prilba</strain>
    </source>
</reference>
<dbReference type="AlphaFoldDB" id="A0A9P5N089"/>
<sequence>MTDLRLRSLSSSPKPVMKKAVDGYSVATIPAPQTHHLLIRLLYVTSAILSISCLAYVGGRGRAPLPDAYALCSRSGAHIYTVDPAYPRAQCMVVQGSHIVDVGVIDEVHRRWESSVLAIEAAIKRSHPKPRLVTKFIESGSIIVPGISDSHAHMLEYGASRLIPLESARSAKAATALVRQFILSDEDIKQDPLKFVEGWGWDHTKWADKAFPTAAILDSDPIVRQHRVILEAKDGHAIWVNSKVLEDISPLPENVEGGVICISGVLLDNAQFLVRVPPPTYRDLEKRFQLVVDDAISYGLTSIHDAGFDPRSLEFFKLLAEKEKLPIRIYGMTHFDENTEYWGDKIKPIIGAANGRFTARSVKIFADGKSSSLPKLTSLRCHPGALRSGGAALHEPYADNPSTRGFMRIDQEVLTTTIHRFLRDGWQTNVHAVGDRANTLVIDAFESALEGINVTALRPRLEHAQIVTHPDMARIAKLGVIASVQPTHAISDMYFAEDRLGPERVKSLYAFRDIIDYGARFTLGSDAPVETVNPLSGFFAAITRLAPDGTSPHGPGGWFPEQRLTREEALKGMTLDPAWASFTENILGSITPGKRADFVVLSKDIMTIPENEILHTKVLATAIDGRPVYGRI</sequence>
<dbReference type="Gene3D" id="3.10.310.70">
    <property type="match status" value="1"/>
</dbReference>
<name>A0A9P5N089_9AGAM</name>
<dbReference type="Pfam" id="PF07969">
    <property type="entry name" value="Amidohydro_3"/>
    <property type="match status" value="1"/>
</dbReference>
<evidence type="ECO:0000256" key="1">
    <source>
        <dbReference type="SAM" id="Phobius"/>
    </source>
</evidence>
<proteinExistence type="predicted"/>
<gene>
    <name evidence="3" type="ORF">DFH94DRAFT_388025</name>
</gene>
<dbReference type="SUPFAM" id="SSF51556">
    <property type="entry name" value="Metallo-dependent hydrolases"/>
    <property type="match status" value="1"/>
</dbReference>
<dbReference type="InterPro" id="IPR013108">
    <property type="entry name" value="Amidohydro_3"/>
</dbReference>
<dbReference type="GO" id="GO:0016810">
    <property type="term" value="F:hydrolase activity, acting on carbon-nitrogen (but not peptide) bonds"/>
    <property type="evidence" value="ECO:0007669"/>
    <property type="project" value="InterPro"/>
</dbReference>
<comment type="caution">
    <text evidence="3">The sequence shown here is derived from an EMBL/GenBank/DDBJ whole genome shotgun (WGS) entry which is preliminary data.</text>
</comment>
<dbReference type="SUPFAM" id="SSF51338">
    <property type="entry name" value="Composite domain of metallo-dependent hydrolases"/>
    <property type="match status" value="1"/>
</dbReference>
<dbReference type="PANTHER" id="PTHR22642:SF2">
    <property type="entry name" value="PROTEIN LONG AFTER FAR-RED 3"/>
    <property type="match status" value="1"/>
</dbReference>
<keyword evidence="1" id="KW-0472">Membrane</keyword>
<dbReference type="EMBL" id="WHVB01000005">
    <property type="protein sequence ID" value="KAF8482984.1"/>
    <property type="molecule type" value="Genomic_DNA"/>
</dbReference>
<evidence type="ECO:0000313" key="3">
    <source>
        <dbReference type="EMBL" id="KAF8482984.1"/>
    </source>
</evidence>
<evidence type="ECO:0000313" key="4">
    <source>
        <dbReference type="Proteomes" id="UP000759537"/>
    </source>
</evidence>
<dbReference type="PANTHER" id="PTHR22642">
    <property type="entry name" value="IMIDAZOLONEPROPIONASE"/>
    <property type="match status" value="1"/>
</dbReference>
<feature type="transmembrane region" description="Helical" evidence="1">
    <location>
        <begin position="37"/>
        <end position="57"/>
    </location>
</feature>
<accession>A0A9P5N089</accession>
<dbReference type="OrthoDB" id="3501663at2759"/>
<organism evidence="3 4">
    <name type="scientific">Russula ochroleuca</name>
    <dbReference type="NCBI Taxonomy" id="152965"/>
    <lineage>
        <taxon>Eukaryota</taxon>
        <taxon>Fungi</taxon>
        <taxon>Dikarya</taxon>
        <taxon>Basidiomycota</taxon>
        <taxon>Agaricomycotina</taxon>
        <taxon>Agaricomycetes</taxon>
        <taxon>Russulales</taxon>
        <taxon>Russulaceae</taxon>
        <taxon>Russula</taxon>
    </lineage>
</organism>
<evidence type="ECO:0000259" key="2">
    <source>
        <dbReference type="Pfam" id="PF07969"/>
    </source>
</evidence>
<dbReference type="Gene3D" id="3.20.20.140">
    <property type="entry name" value="Metal-dependent hydrolases"/>
    <property type="match status" value="1"/>
</dbReference>
<dbReference type="Gene3D" id="2.30.40.10">
    <property type="entry name" value="Urease, subunit C, domain 1"/>
    <property type="match status" value="1"/>
</dbReference>
<dbReference type="InterPro" id="IPR032466">
    <property type="entry name" value="Metal_Hydrolase"/>
</dbReference>
<keyword evidence="1" id="KW-1133">Transmembrane helix</keyword>
<protein>
    <submittedName>
        <fullName evidence="3">Amidohydrolase family-domain-containing protein</fullName>
    </submittedName>
</protein>